<dbReference type="InterPro" id="IPR022617">
    <property type="entry name" value="Rad60/SUMO-like_dom"/>
</dbReference>
<evidence type="ECO:0000256" key="1">
    <source>
        <dbReference type="SAM" id="MobiDB-lite"/>
    </source>
</evidence>
<evidence type="ECO:0000313" key="3">
    <source>
        <dbReference type="EnsemblPlants" id="OGLUM07G19370.1"/>
    </source>
</evidence>
<feature type="domain" description="Ubiquitin-like" evidence="2">
    <location>
        <begin position="293"/>
        <end position="369"/>
    </location>
</feature>
<reference evidence="3" key="2">
    <citation type="submission" date="2018-05" db="EMBL/GenBank/DDBJ databases">
        <title>OgluRS3 (Oryza glumaepatula Reference Sequence Version 3).</title>
        <authorList>
            <person name="Zhang J."/>
            <person name="Kudrna D."/>
            <person name="Lee S."/>
            <person name="Talag J."/>
            <person name="Welchert J."/>
            <person name="Wing R.A."/>
        </authorList>
    </citation>
    <scope>NUCLEOTIDE SEQUENCE [LARGE SCALE GENOMIC DNA]</scope>
</reference>
<dbReference type="Gramene" id="OGLUM07G19370.1">
    <property type="protein sequence ID" value="OGLUM07G19370.1"/>
    <property type="gene ID" value="OGLUM07G19370"/>
</dbReference>
<evidence type="ECO:0000259" key="2">
    <source>
        <dbReference type="PROSITE" id="PS50053"/>
    </source>
</evidence>
<dbReference type="InterPro" id="IPR000626">
    <property type="entry name" value="Ubiquitin-like_dom"/>
</dbReference>
<dbReference type="SUPFAM" id="SSF54236">
    <property type="entry name" value="Ubiquitin-like"/>
    <property type="match status" value="5"/>
</dbReference>
<sequence length="464" mass="52349">MFGRSGITAAVKVEEEDDGKTPAAKRAGEYVTLKVQDTDGRAVYRTMRRTEQLQGLMDFYYDRAHGRVQRGTGRFLYDGRRLSGWQTPAELDMEDFDEVDFFEELIGRRGRQLVAGEDDADDSSSPEVEASSLITLRVKDSEGVRITRTMRTTDALDDLMDFYLGMVPADMDAAEGVFMHYGRRVTGDRTPADYDMEDGDEVSFFPDGTWTTPVTLTVTDNNGRRVTHTMRRLHILDILFDLYFAMLPSTAPREGVFIYHCRELSPKQTPDECNMKDDDEIAFSPFSKPSAFVTLTIRGNNNNGGGSVVVTRTMLRTQERLQDLIDLYFAMVPTDDERGEFDVTYCGRKVDGEKTPADYGMEDGDQLRLAPATERSRFVTINLVTMVGVKRAYPLRRTDELQGLMDLCLSREPASMYQNGCIFLYNGRRRVQGSETPDDLELKDGDTIDPGKSVHGRFAHEGSP</sequence>
<name>A0A0E0ALR3_9ORYZ</name>
<dbReference type="PROSITE" id="PS50053">
    <property type="entry name" value="UBIQUITIN_2"/>
    <property type="match status" value="1"/>
</dbReference>
<dbReference type="PANTHER" id="PTHR10562">
    <property type="entry name" value="SMALL UBIQUITIN-RELATED MODIFIER"/>
    <property type="match status" value="1"/>
</dbReference>
<organism evidence="3">
    <name type="scientific">Oryza glumipatula</name>
    <dbReference type="NCBI Taxonomy" id="40148"/>
    <lineage>
        <taxon>Eukaryota</taxon>
        <taxon>Viridiplantae</taxon>
        <taxon>Streptophyta</taxon>
        <taxon>Embryophyta</taxon>
        <taxon>Tracheophyta</taxon>
        <taxon>Spermatophyta</taxon>
        <taxon>Magnoliopsida</taxon>
        <taxon>Liliopsida</taxon>
        <taxon>Poales</taxon>
        <taxon>Poaceae</taxon>
        <taxon>BOP clade</taxon>
        <taxon>Oryzoideae</taxon>
        <taxon>Oryzeae</taxon>
        <taxon>Oryzinae</taxon>
        <taxon>Oryza</taxon>
    </lineage>
</organism>
<dbReference type="STRING" id="40148.A0A0E0ALR3"/>
<proteinExistence type="predicted"/>
<accession>A0A0E0ALR3</accession>
<keyword evidence="4" id="KW-1185">Reference proteome</keyword>
<dbReference type="EnsemblPlants" id="OGLUM07G19370.1">
    <property type="protein sequence ID" value="OGLUM07G19370.1"/>
    <property type="gene ID" value="OGLUM07G19370"/>
</dbReference>
<dbReference type="Proteomes" id="UP000026961">
    <property type="component" value="Chromosome 7"/>
</dbReference>
<reference evidence="3" key="1">
    <citation type="submission" date="2015-04" db="UniProtKB">
        <authorList>
            <consortium name="EnsemblPlants"/>
        </authorList>
    </citation>
    <scope>IDENTIFICATION</scope>
</reference>
<dbReference type="AlphaFoldDB" id="A0A0E0ALR3"/>
<feature type="region of interest" description="Disordered" evidence="1">
    <location>
        <begin position="434"/>
        <end position="464"/>
    </location>
</feature>
<protein>
    <recommendedName>
        <fullName evidence="2">Ubiquitin-like domain-containing protein</fullName>
    </recommendedName>
</protein>
<dbReference type="InterPro" id="IPR029071">
    <property type="entry name" value="Ubiquitin-like_domsf"/>
</dbReference>
<dbReference type="CDD" id="cd01763">
    <property type="entry name" value="Ubl_SUMO_like"/>
    <property type="match status" value="1"/>
</dbReference>
<evidence type="ECO:0000313" key="4">
    <source>
        <dbReference type="Proteomes" id="UP000026961"/>
    </source>
</evidence>
<dbReference type="HOGENOM" id="CLU_047326_0_0_1"/>
<dbReference type="Gene3D" id="3.10.20.90">
    <property type="entry name" value="Phosphatidylinositol 3-kinase Catalytic Subunit, Chain A, domain 1"/>
    <property type="match status" value="5"/>
</dbReference>
<dbReference type="eggNOG" id="KOG1769">
    <property type="taxonomic scope" value="Eukaryota"/>
</dbReference>
<dbReference type="Pfam" id="PF11976">
    <property type="entry name" value="Rad60-SLD"/>
    <property type="match status" value="1"/>
</dbReference>